<feature type="region of interest" description="Disordered" evidence="3">
    <location>
        <begin position="1"/>
        <end position="74"/>
    </location>
</feature>
<feature type="compositionally biased region" description="Basic residues" evidence="3">
    <location>
        <begin position="1"/>
        <end position="11"/>
    </location>
</feature>
<dbReference type="PROSITE" id="PS50102">
    <property type="entry name" value="RRM"/>
    <property type="match status" value="1"/>
</dbReference>
<dbReference type="Gene3D" id="3.30.70.330">
    <property type="match status" value="1"/>
</dbReference>
<feature type="compositionally biased region" description="Basic residues" evidence="3">
    <location>
        <begin position="238"/>
        <end position="250"/>
    </location>
</feature>
<sequence>MKLTKKQRKALQFKGKLDKPAKEDRPAKPQDDAEDGKAVEPQEPQAEPAAPKDGSGREDKGMSRRRKAKLERDMEAAKKVTRYITFIGNLPFRATAEELREFLKAANPTSVRLMTNKETGKSRGFAFVEFATSDDLRRGLKFHHCKFGGKSINVELTVGGGGNSEKRKQKLKRRREDLDEERKKESAAKLQQDETGKAYAAHRASVSNKKAKKEAEPEPQVELEPEPAPEDEGWGAKKPNRRKRGRGARK</sequence>
<dbReference type="PANTHER" id="PTHR23236:SF51">
    <property type="entry name" value="NUCLEOLAR PROTEIN 6"/>
    <property type="match status" value="1"/>
</dbReference>
<feature type="domain" description="RRM" evidence="4">
    <location>
        <begin position="83"/>
        <end position="159"/>
    </location>
</feature>
<name>A0A9W8LF65_9FUNG</name>
<evidence type="ECO:0000256" key="2">
    <source>
        <dbReference type="PROSITE-ProRule" id="PRU00176"/>
    </source>
</evidence>
<feature type="compositionally biased region" description="Basic and acidic residues" evidence="3">
    <location>
        <begin position="15"/>
        <end position="40"/>
    </location>
</feature>
<dbReference type="Proteomes" id="UP001140217">
    <property type="component" value="Unassembled WGS sequence"/>
</dbReference>
<keyword evidence="1 2" id="KW-0694">RNA-binding</keyword>
<organism evidence="5 6">
    <name type="scientific">Coemansia javaensis</name>
    <dbReference type="NCBI Taxonomy" id="2761396"/>
    <lineage>
        <taxon>Eukaryota</taxon>
        <taxon>Fungi</taxon>
        <taxon>Fungi incertae sedis</taxon>
        <taxon>Zoopagomycota</taxon>
        <taxon>Kickxellomycotina</taxon>
        <taxon>Kickxellomycetes</taxon>
        <taxon>Kickxellales</taxon>
        <taxon>Kickxellaceae</taxon>
        <taxon>Coemansia</taxon>
    </lineage>
</organism>
<dbReference type="PANTHER" id="PTHR23236">
    <property type="entry name" value="EUKARYOTIC TRANSLATION INITIATION FACTOR 4B/4H"/>
    <property type="match status" value="1"/>
</dbReference>
<dbReference type="GO" id="GO:0042274">
    <property type="term" value="P:ribosomal small subunit biogenesis"/>
    <property type="evidence" value="ECO:0007669"/>
    <property type="project" value="TreeGrafter"/>
</dbReference>
<feature type="compositionally biased region" description="Basic and acidic residues" evidence="3">
    <location>
        <begin position="174"/>
        <end position="196"/>
    </location>
</feature>
<evidence type="ECO:0000313" key="5">
    <source>
        <dbReference type="EMBL" id="KAJ2776390.1"/>
    </source>
</evidence>
<comment type="caution">
    <text evidence="5">The sequence shown here is derived from an EMBL/GenBank/DDBJ whole genome shotgun (WGS) entry which is preliminary data.</text>
</comment>
<gene>
    <name evidence="5" type="ORF">H4R18_005698</name>
</gene>
<feature type="compositionally biased region" description="Low complexity" evidence="3">
    <location>
        <begin position="41"/>
        <end position="51"/>
    </location>
</feature>
<evidence type="ECO:0000256" key="3">
    <source>
        <dbReference type="SAM" id="MobiDB-lite"/>
    </source>
</evidence>
<reference evidence="5" key="1">
    <citation type="submission" date="2022-07" db="EMBL/GenBank/DDBJ databases">
        <title>Phylogenomic reconstructions and comparative analyses of Kickxellomycotina fungi.</title>
        <authorList>
            <person name="Reynolds N.K."/>
            <person name="Stajich J.E."/>
            <person name="Barry K."/>
            <person name="Grigoriev I.V."/>
            <person name="Crous P."/>
            <person name="Smith M.E."/>
        </authorList>
    </citation>
    <scope>NUCLEOTIDE SEQUENCE</scope>
    <source>
        <strain evidence="5">NBRC 105414</strain>
    </source>
</reference>
<dbReference type="Pfam" id="PF00076">
    <property type="entry name" value="RRM_1"/>
    <property type="match status" value="1"/>
</dbReference>
<dbReference type="AlphaFoldDB" id="A0A9W8LF65"/>
<dbReference type="InterPro" id="IPR000504">
    <property type="entry name" value="RRM_dom"/>
</dbReference>
<dbReference type="GO" id="GO:0005730">
    <property type="term" value="C:nucleolus"/>
    <property type="evidence" value="ECO:0007669"/>
    <property type="project" value="TreeGrafter"/>
</dbReference>
<dbReference type="SUPFAM" id="SSF54928">
    <property type="entry name" value="RNA-binding domain, RBD"/>
    <property type="match status" value="1"/>
</dbReference>
<proteinExistence type="predicted"/>
<dbReference type="InterPro" id="IPR035979">
    <property type="entry name" value="RBD_domain_sf"/>
</dbReference>
<feature type="compositionally biased region" description="Acidic residues" evidence="3">
    <location>
        <begin position="217"/>
        <end position="233"/>
    </location>
</feature>
<dbReference type="GO" id="GO:0019843">
    <property type="term" value="F:rRNA binding"/>
    <property type="evidence" value="ECO:0007669"/>
    <property type="project" value="TreeGrafter"/>
</dbReference>
<accession>A0A9W8LF65</accession>
<evidence type="ECO:0000259" key="4">
    <source>
        <dbReference type="PROSITE" id="PS50102"/>
    </source>
</evidence>
<dbReference type="OrthoDB" id="439808at2759"/>
<keyword evidence="6" id="KW-1185">Reference proteome</keyword>
<protein>
    <recommendedName>
        <fullName evidence="4">RRM domain-containing protein</fullName>
    </recommendedName>
</protein>
<dbReference type="InterPro" id="IPR034228">
    <property type="entry name" value="Nop6_RRM"/>
</dbReference>
<dbReference type="EMBL" id="JANBUL010000366">
    <property type="protein sequence ID" value="KAJ2776390.1"/>
    <property type="molecule type" value="Genomic_DNA"/>
</dbReference>
<dbReference type="CDD" id="cd12400">
    <property type="entry name" value="RRM_Nop6"/>
    <property type="match status" value="1"/>
</dbReference>
<dbReference type="InterPro" id="IPR012677">
    <property type="entry name" value="Nucleotide-bd_a/b_plait_sf"/>
</dbReference>
<evidence type="ECO:0000313" key="6">
    <source>
        <dbReference type="Proteomes" id="UP001140217"/>
    </source>
</evidence>
<evidence type="ECO:0000256" key="1">
    <source>
        <dbReference type="ARBA" id="ARBA00022884"/>
    </source>
</evidence>
<feature type="region of interest" description="Disordered" evidence="3">
    <location>
        <begin position="155"/>
        <end position="250"/>
    </location>
</feature>
<dbReference type="SMART" id="SM00360">
    <property type="entry name" value="RRM"/>
    <property type="match status" value="1"/>
</dbReference>